<dbReference type="EMBL" id="NOZR01000002">
    <property type="protein sequence ID" value="OYN82390.1"/>
    <property type="molecule type" value="Genomic_DNA"/>
</dbReference>
<feature type="signal peptide" evidence="2">
    <location>
        <begin position="1"/>
        <end position="23"/>
    </location>
</feature>
<gene>
    <name evidence="3" type="ORF">CG716_03840</name>
</gene>
<evidence type="ECO:0008006" key="5">
    <source>
        <dbReference type="Google" id="ProtNLM"/>
    </source>
</evidence>
<dbReference type="PROSITE" id="PS51257">
    <property type="entry name" value="PROKAR_LIPOPROTEIN"/>
    <property type="match status" value="1"/>
</dbReference>
<reference evidence="3 4" key="1">
    <citation type="submission" date="2017-07" db="EMBL/GenBank/DDBJ databases">
        <title>The new phylogeny of genus Mycobacterium.</title>
        <authorList>
            <person name="Tortoli E."/>
            <person name="Trovato A."/>
            <person name="Cirillo D.M."/>
        </authorList>
    </citation>
    <scope>NUCLEOTIDE SEQUENCE [LARGE SCALE GENOMIC DNA]</scope>
    <source>
        <strain evidence="3 4">ATCC 33027</strain>
    </source>
</reference>
<evidence type="ECO:0000313" key="4">
    <source>
        <dbReference type="Proteomes" id="UP000216063"/>
    </source>
</evidence>
<accession>A0A255DTL0</accession>
<keyword evidence="2" id="KW-0732">Signal</keyword>
<sequence>MKRGFCVAAALAVAVGLTGTACSSSGSGSTSSAGSASTTASGPAVTAGQLPGLVPTPANSQGTKGPDSISDNGIHLHFAVNGAPSDVMAAYKAALKDKGWAVTTIVTSGGGGSGGATYTGTNGSAYGVFDGGGFNTSTYINVCAWTTKPAEPNCVRGDG</sequence>
<dbReference type="Proteomes" id="UP000216063">
    <property type="component" value="Unassembled WGS sequence"/>
</dbReference>
<dbReference type="RefSeq" id="WP_094476566.1">
    <property type="nucleotide sequence ID" value="NZ_NOZR01000002.1"/>
</dbReference>
<proteinExistence type="predicted"/>
<feature type="chain" id="PRO_5013033207" description="Lipoprotein" evidence="2">
    <location>
        <begin position="24"/>
        <end position="159"/>
    </location>
</feature>
<feature type="region of interest" description="Disordered" evidence="1">
    <location>
        <begin position="21"/>
        <end position="67"/>
    </location>
</feature>
<evidence type="ECO:0000256" key="2">
    <source>
        <dbReference type="SAM" id="SignalP"/>
    </source>
</evidence>
<protein>
    <recommendedName>
        <fullName evidence="5">Lipoprotein</fullName>
    </recommendedName>
</protein>
<evidence type="ECO:0000313" key="3">
    <source>
        <dbReference type="EMBL" id="OYN82390.1"/>
    </source>
</evidence>
<dbReference type="AlphaFoldDB" id="A0A255DTL0"/>
<keyword evidence="4" id="KW-1185">Reference proteome</keyword>
<evidence type="ECO:0000256" key="1">
    <source>
        <dbReference type="SAM" id="MobiDB-lite"/>
    </source>
</evidence>
<organism evidence="3 4">
    <name type="scientific">Mycolicibacterium sphagni</name>
    <dbReference type="NCBI Taxonomy" id="1786"/>
    <lineage>
        <taxon>Bacteria</taxon>
        <taxon>Bacillati</taxon>
        <taxon>Actinomycetota</taxon>
        <taxon>Actinomycetes</taxon>
        <taxon>Mycobacteriales</taxon>
        <taxon>Mycobacteriaceae</taxon>
        <taxon>Mycolicibacterium</taxon>
    </lineage>
</organism>
<name>A0A255DTL0_9MYCO</name>
<dbReference type="OrthoDB" id="4749256at2"/>
<feature type="compositionally biased region" description="Low complexity" evidence="1">
    <location>
        <begin position="21"/>
        <end position="48"/>
    </location>
</feature>
<comment type="caution">
    <text evidence="3">The sequence shown here is derived from an EMBL/GenBank/DDBJ whole genome shotgun (WGS) entry which is preliminary data.</text>
</comment>